<comment type="caution">
    <text evidence="1">The sequence shown here is derived from an EMBL/GenBank/DDBJ whole genome shotgun (WGS) entry which is preliminary data.</text>
</comment>
<accession>A0A9P6C4S8</accession>
<sequence>MTYKGYTRLQLVRGATTSPWTTNFRHMLPFPKKWLKRFSIRDPVIKSVRPKDRIQYWNVVPGDQVRLLGDKTNTLHEVLSINKVSNRVFVKGTVTGEQDKVVSNKNYHYSRCQLFLGNYEFPPQSGSSEAQVTPVFAKRLGTTAPFWNPFLQRFDWQRFATSTAPRLPNFNGEQLPIPWPQPPRIRIPEPTNTDATHDVVAQVTYQPPKFSPSIDGPLPHASEDAFLASIVNLHLRDTIDESAPVEPFLHKELSNPHSKAKKLRRFKEYKIRTKALLKETLAYELRNLNGRKPQEARAEALFKWRAQLKTERDEKKKMRWKHKSEVANLERKAARKVRKEVQQRRRLTEMVLGEGSNQVIPKDI</sequence>
<evidence type="ECO:0008006" key="3">
    <source>
        <dbReference type="Google" id="ProtNLM"/>
    </source>
</evidence>
<keyword evidence="2" id="KW-1185">Reference proteome</keyword>
<proteinExistence type="predicted"/>
<gene>
    <name evidence="1" type="ORF">P691DRAFT_722468</name>
</gene>
<name>A0A9P6C4S8_9AGAR</name>
<dbReference type="AlphaFoldDB" id="A0A9P6C4S8"/>
<evidence type="ECO:0000313" key="1">
    <source>
        <dbReference type="EMBL" id="KAF9452166.1"/>
    </source>
</evidence>
<dbReference type="OrthoDB" id="359154at2759"/>
<protein>
    <recommendedName>
        <fullName evidence="3">KOW domain-containing protein</fullName>
    </recommendedName>
</protein>
<evidence type="ECO:0000313" key="2">
    <source>
        <dbReference type="Proteomes" id="UP000807342"/>
    </source>
</evidence>
<dbReference type="EMBL" id="MU151074">
    <property type="protein sequence ID" value="KAF9452166.1"/>
    <property type="molecule type" value="Genomic_DNA"/>
</dbReference>
<dbReference type="Proteomes" id="UP000807342">
    <property type="component" value="Unassembled WGS sequence"/>
</dbReference>
<organism evidence="1 2">
    <name type="scientific">Macrolepiota fuliginosa MF-IS2</name>
    <dbReference type="NCBI Taxonomy" id="1400762"/>
    <lineage>
        <taxon>Eukaryota</taxon>
        <taxon>Fungi</taxon>
        <taxon>Dikarya</taxon>
        <taxon>Basidiomycota</taxon>
        <taxon>Agaricomycotina</taxon>
        <taxon>Agaricomycetes</taxon>
        <taxon>Agaricomycetidae</taxon>
        <taxon>Agaricales</taxon>
        <taxon>Agaricineae</taxon>
        <taxon>Agaricaceae</taxon>
        <taxon>Macrolepiota</taxon>
    </lineage>
</organism>
<reference evidence="1" key="1">
    <citation type="submission" date="2020-11" db="EMBL/GenBank/DDBJ databases">
        <authorList>
            <consortium name="DOE Joint Genome Institute"/>
            <person name="Ahrendt S."/>
            <person name="Riley R."/>
            <person name="Andreopoulos W."/>
            <person name="Labutti K."/>
            <person name="Pangilinan J."/>
            <person name="Ruiz-Duenas F.J."/>
            <person name="Barrasa J.M."/>
            <person name="Sanchez-Garcia M."/>
            <person name="Camarero S."/>
            <person name="Miyauchi S."/>
            <person name="Serrano A."/>
            <person name="Linde D."/>
            <person name="Babiker R."/>
            <person name="Drula E."/>
            <person name="Ayuso-Fernandez I."/>
            <person name="Pacheco R."/>
            <person name="Padilla G."/>
            <person name="Ferreira P."/>
            <person name="Barriuso J."/>
            <person name="Kellner H."/>
            <person name="Castanera R."/>
            <person name="Alfaro M."/>
            <person name="Ramirez L."/>
            <person name="Pisabarro A.G."/>
            <person name="Kuo A."/>
            <person name="Tritt A."/>
            <person name="Lipzen A."/>
            <person name="He G."/>
            <person name="Yan M."/>
            <person name="Ng V."/>
            <person name="Cullen D."/>
            <person name="Martin F."/>
            <person name="Rosso M.-N."/>
            <person name="Henrissat B."/>
            <person name="Hibbett D."/>
            <person name="Martinez A.T."/>
            <person name="Grigoriev I.V."/>
        </authorList>
    </citation>
    <scope>NUCLEOTIDE SEQUENCE</scope>
    <source>
        <strain evidence="1">MF-IS2</strain>
    </source>
</reference>